<sequence>MTNSVQISASVVAYVRGYLVRKSFQRLRQDYENIVKEIEGGVDLLEWDGKELPRPIFKEQNAKRKGMNRVIERQTCETSCPEPKKNEICGIFEGDEPEKDGCEIRASSITGSFPAVAEHLDVPGILTGGPAICEQASNKIEASSASGDERKDSDTTMNFTDVTSVWNSTVLEDSPAVLSTAILQFVCSRCVVDQALI</sequence>
<dbReference type="AlphaFoldDB" id="A0A401SWA4"/>
<organism evidence="1 2">
    <name type="scientific">Chiloscyllium punctatum</name>
    <name type="common">Brownbanded bambooshark</name>
    <name type="synonym">Hemiscyllium punctatum</name>
    <dbReference type="NCBI Taxonomy" id="137246"/>
    <lineage>
        <taxon>Eukaryota</taxon>
        <taxon>Metazoa</taxon>
        <taxon>Chordata</taxon>
        <taxon>Craniata</taxon>
        <taxon>Vertebrata</taxon>
        <taxon>Chondrichthyes</taxon>
        <taxon>Elasmobranchii</taxon>
        <taxon>Galeomorphii</taxon>
        <taxon>Galeoidea</taxon>
        <taxon>Orectolobiformes</taxon>
        <taxon>Hemiscylliidae</taxon>
        <taxon>Chiloscyllium</taxon>
    </lineage>
</organism>
<comment type="caution">
    <text evidence="1">The sequence shown here is derived from an EMBL/GenBank/DDBJ whole genome shotgun (WGS) entry which is preliminary data.</text>
</comment>
<reference evidence="1 2" key="1">
    <citation type="journal article" date="2018" name="Nat. Ecol. Evol.">
        <title>Shark genomes provide insights into elasmobranch evolution and the origin of vertebrates.</title>
        <authorList>
            <person name="Hara Y"/>
            <person name="Yamaguchi K"/>
            <person name="Onimaru K"/>
            <person name="Kadota M"/>
            <person name="Koyanagi M"/>
            <person name="Keeley SD"/>
            <person name="Tatsumi K"/>
            <person name="Tanaka K"/>
            <person name="Motone F"/>
            <person name="Kageyama Y"/>
            <person name="Nozu R"/>
            <person name="Adachi N"/>
            <person name="Nishimura O"/>
            <person name="Nakagawa R"/>
            <person name="Tanegashima C"/>
            <person name="Kiyatake I"/>
            <person name="Matsumoto R"/>
            <person name="Murakumo K"/>
            <person name="Nishida K"/>
            <person name="Terakita A"/>
            <person name="Kuratani S"/>
            <person name="Sato K"/>
            <person name="Hyodo S Kuraku.S."/>
        </authorList>
    </citation>
    <scope>NUCLEOTIDE SEQUENCE [LARGE SCALE GENOMIC DNA]</scope>
</reference>
<evidence type="ECO:0000313" key="1">
    <source>
        <dbReference type="EMBL" id="GCC34682.1"/>
    </source>
</evidence>
<dbReference type="PROSITE" id="PS50096">
    <property type="entry name" value="IQ"/>
    <property type="match status" value="1"/>
</dbReference>
<name>A0A401SWA4_CHIPU</name>
<dbReference type="EMBL" id="BEZZ01000622">
    <property type="protein sequence ID" value="GCC34682.1"/>
    <property type="molecule type" value="Genomic_DNA"/>
</dbReference>
<dbReference type="OrthoDB" id="6161953at2759"/>
<evidence type="ECO:0000313" key="2">
    <source>
        <dbReference type="Proteomes" id="UP000287033"/>
    </source>
</evidence>
<dbReference type="InterPro" id="IPR042506">
    <property type="entry name" value="IQCC"/>
</dbReference>
<dbReference type="STRING" id="137246.A0A401SWA4"/>
<accession>A0A401SWA4</accession>
<dbReference type="PANTHER" id="PTHR16049:SF8">
    <property type="entry name" value="IQ DOMAIN-CONTAINING PROTEIN C"/>
    <property type="match status" value="1"/>
</dbReference>
<protein>
    <submittedName>
        <fullName evidence="1">Uncharacterized protein</fullName>
    </submittedName>
</protein>
<keyword evidence="2" id="KW-1185">Reference proteome</keyword>
<gene>
    <name evidence="1" type="ORF">chiPu_0013157</name>
</gene>
<dbReference type="PANTHER" id="PTHR16049">
    <property type="entry name" value="IQ DOMAIN-CONTAINING PROTEIN C"/>
    <property type="match status" value="1"/>
</dbReference>
<dbReference type="Proteomes" id="UP000287033">
    <property type="component" value="Unassembled WGS sequence"/>
</dbReference>
<proteinExistence type="predicted"/>